<dbReference type="RefSeq" id="WP_171268235.1">
    <property type="nucleotide sequence ID" value="NZ_CP039543.1"/>
</dbReference>
<accession>A0ABX6NJZ1</accession>
<evidence type="ECO:0000313" key="2">
    <source>
        <dbReference type="EMBL" id="QJT10903.1"/>
    </source>
</evidence>
<organism evidence="2 3">
    <name type="scientific">Oceanidesulfovibrio marinus</name>
    <dbReference type="NCBI Taxonomy" id="370038"/>
    <lineage>
        <taxon>Bacteria</taxon>
        <taxon>Pseudomonadati</taxon>
        <taxon>Thermodesulfobacteriota</taxon>
        <taxon>Desulfovibrionia</taxon>
        <taxon>Desulfovibrionales</taxon>
        <taxon>Desulfovibrionaceae</taxon>
        <taxon>Oceanidesulfovibrio</taxon>
    </lineage>
</organism>
<feature type="compositionally biased region" description="Basic and acidic residues" evidence="1">
    <location>
        <begin position="455"/>
        <end position="491"/>
    </location>
</feature>
<reference evidence="2 3" key="1">
    <citation type="submission" date="2019-04" db="EMBL/GenBank/DDBJ databases">
        <title>Isolation and culture of sulfate reducing bacteria from the cold seep of the South China Sea.</title>
        <authorList>
            <person name="Sun C."/>
            <person name="Liu R."/>
        </authorList>
    </citation>
    <scope>NUCLEOTIDE SEQUENCE [LARGE SCALE GENOMIC DNA]</scope>
    <source>
        <strain evidence="2 3">CS1</strain>
    </source>
</reference>
<feature type="region of interest" description="Disordered" evidence="1">
    <location>
        <begin position="455"/>
        <end position="493"/>
    </location>
</feature>
<evidence type="ECO:0000313" key="3">
    <source>
        <dbReference type="Proteomes" id="UP000503251"/>
    </source>
</evidence>
<keyword evidence="3" id="KW-1185">Reference proteome</keyword>
<name>A0ABX6NJZ1_9BACT</name>
<dbReference type="Proteomes" id="UP000503251">
    <property type="component" value="Chromosome"/>
</dbReference>
<sequence>MSAAPELVTATLARLPGLTAALTQCGDTTLAEYSRDFFPKPTASAIEPLDDFLDAAERIAAPLLGQDVACALREQLERSPSALTANHHGLDTLHQSVHSTIAFALPALLGRSDGPRVLPVLACSGVPQGSVTFPRGMVLAKKPDLLDDANPAKVRIPFFPHALRTCAAGAAPALNKERFNTALKYCERLMRESVLTHSQYGFLRDFITQECLRKDVLAQPTFSDQAVLLNARLWPRLFAPEIRGQAPALAYLDMERVVAAVLGRDLRRDSLVAALLFDPGVRESLLHALDGAIGCWNCERLERLCTLPEGRTIQHGDLRGTGTMFFWAVDAGGRHLPMRIEDGSAKPGAPVLAARTMDGGRIEVALTPEPILHALAEGRISPSLFTSYTTLAMARGVRCWGGVYQAAYLREMQRGVAQALRMSGSDDAASRVSEAPCGCFLAGLITVFSEFPDKEPRGELREVPSTEPGNEPRDDKPGDGPRNEKPRDEPRAGYIAPACAPDIAAAGGLTAAQIEQMSHLTMAQACTAGLLQTYEEITSASERKAGWYGEMCGYALEILDDPLKTI</sequence>
<protein>
    <submittedName>
        <fullName evidence="2">Uncharacterized protein</fullName>
    </submittedName>
</protein>
<evidence type="ECO:0000256" key="1">
    <source>
        <dbReference type="SAM" id="MobiDB-lite"/>
    </source>
</evidence>
<proteinExistence type="predicted"/>
<dbReference type="EMBL" id="CP039543">
    <property type="protein sequence ID" value="QJT10903.1"/>
    <property type="molecule type" value="Genomic_DNA"/>
</dbReference>
<gene>
    <name evidence="2" type="ORF">E8L03_19180</name>
</gene>